<dbReference type="AlphaFoldDB" id="A0A8T1D0F2"/>
<evidence type="ECO:0008006" key="3">
    <source>
        <dbReference type="Google" id="ProtNLM"/>
    </source>
</evidence>
<dbReference type="PANTHER" id="PTHR46586">
    <property type="entry name" value="ANKYRIN REPEAT-CONTAINING PROTEIN"/>
    <property type="match status" value="1"/>
</dbReference>
<proteinExistence type="predicted"/>
<dbReference type="Pfam" id="PF12796">
    <property type="entry name" value="Ank_2"/>
    <property type="match status" value="1"/>
</dbReference>
<dbReference type="InterPro" id="IPR052050">
    <property type="entry name" value="SecEffector_AnkRepeat"/>
</dbReference>
<comment type="caution">
    <text evidence="1">The sequence shown here is derived from an EMBL/GenBank/DDBJ whole genome shotgun (WGS) entry which is preliminary data.</text>
</comment>
<dbReference type="Proteomes" id="UP000736787">
    <property type="component" value="Unassembled WGS sequence"/>
</dbReference>
<sequence length="237" mass="25615">MVITASNGHLEVVKWLGAEYGADPDVTLFNYGDILRCQNLKKIAAMNAAATNGHQDVVKYLHELGGSQTSLLNKNVVSKGLRNEREMSGTTNPVQNALSQRWMIHLPNGHLEVVQWLHQHREEGCSTLAVDAAAAHGQLNVVRWLCENQLEGCTTAADDAAENGHLDVVQYLHSRGIDCTATAIDKAAGNGHLHIVKWLSYNGNGECTTDAMDGAAASGALDVVKSPRGWMHRGSDE</sequence>
<dbReference type="EMBL" id="RCMK01000397">
    <property type="protein sequence ID" value="KAG2931281.1"/>
    <property type="molecule type" value="Genomic_DNA"/>
</dbReference>
<gene>
    <name evidence="1" type="ORF">PC117_g13507</name>
</gene>
<dbReference type="SMART" id="SM00248">
    <property type="entry name" value="ANK"/>
    <property type="match status" value="2"/>
</dbReference>
<dbReference type="SUPFAM" id="SSF48403">
    <property type="entry name" value="Ankyrin repeat"/>
    <property type="match status" value="1"/>
</dbReference>
<organism evidence="1 2">
    <name type="scientific">Phytophthora cactorum</name>
    <dbReference type="NCBI Taxonomy" id="29920"/>
    <lineage>
        <taxon>Eukaryota</taxon>
        <taxon>Sar</taxon>
        <taxon>Stramenopiles</taxon>
        <taxon>Oomycota</taxon>
        <taxon>Peronosporomycetes</taxon>
        <taxon>Peronosporales</taxon>
        <taxon>Peronosporaceae</taxon>
        <taxon>Phytophthora</taxon>
    </lineage>
</organism>
<dbReference type="Gene3D" id="1.25.40.20">
    <property type="entry name" value="Ankyrin repeat-containing domain"/>
    <property type="match status" value="2"/>
</dbReference>
<evidence type="ECO:0000313" key="2">
    <source>
        <dbReference type="Proteomes" id="UP000736787"/>
    </source>
</evidence>
<dbReference type="VEuPathDB" id="FungiDB:PC110_g13764"/>
<evidence type="ECO:0000313" key="1">
    <source>
        <dbReference type="EMBL" id="KAG2931281.1"/>
    </source>
</evidence>
<name>A0A8T1D0F2_9STRA</name>
<dbReference type="Pfam" id="PF00023">
    <property type="entry name" value="Ank"/>
    <property type="match status" value="1"/>
</dbReference>
<dbReference type="PANTHER" id="PTHR46586:SF3">
    <property type="entry name" value="ANKYRIN REPEAT-CONTAINING PROTEIN"/>
    <property type="match status" value="1"/>
</dbReference>
<dbReference type="InterPro" id="IPR002110">
    <property type="entry name" value="Ankyrin_rpt"/>
</dbReference>
<reference evidence="1" key="1">
    <citation type="submission" date="2018-10" db="EMBL/GenBank/DDBJ databases">
        <title>Effector identification in a new, highly contiguous assembly of the strawberry crown rot pathogen Phytophthora cactorum.</title>
        <authorList>
            <person name="Armitage A.D."/>
            <person name="Nellist C.F."/>
            <person name="Bates H."/>
            <person name="Vickerstaff R.J."/>
            <person name="Harrison R.J."/>
        </authorList>
    </citation>
    <scope>NUCLEOTIDE SEQUENCE</scope>
    <source>
        <strain evidence="1">4040</strain>
    </source>
</reference>
<dbReference type="InterPro" id="IPR036770">
    <property type="entry name" value="Ankyrin_rpt-contain_sf"/>
</dbReference>
<protein>
    <recommendedName>
        <fullName evidence="3">Ankyrin repeat-containing domain</fullName>
    </recommendedName>
</protein>
<accession>A0A8T1D0F2</accession>